<keyword evidence="12 16" id="KW-0472">Membrane</keyword>
<evidence type="ECO:0000256" key="14">
    <source>
        <dbReference type="ARBA" id="ARBA00023286"/>
    </source>
</evidence>
<keyword evidence="10 16" id="KW-1133">Transmembrane helix</keyword>
<dbReference type="Pfam" id="PF08709">
    <property type="entry name" value="Ins145_P3_rec"/>
    <property type="match status" value="1"/>
</dbReference>
<dbReference type="FunCoup" id="A7SEK1">
    <property type="interactions" value="92"/>
</dbReference>
<dbReference type="InterPro" id="IPR016024">
    <property type="entry name" value="ARM-type_fold"/>
</dbReference>
<gene>
    <name evidence="19" type="ORF">NEMVEDRAFT_v1g244707</name>
</gene>
<feature type="region of interest" description="Disordered" evidence="17">
    <location>
        <begin position="1669"/>
        <end position="1688"/>
    </location>
</feature>
<dbReference type="PhylomeDB" id="A7SEK1"/>
<dbReference type="Pfam" id="PF08454">
    <property type="entry name" value="RIH_assoc"/>
    <property type="match status" value="1"/>
</dbReference>
<evidence type="ECO:0000256" key="13">
    <source>
        <dbReference type="ARBA" id="ARBA00023170"/>
    </source>
</evidence>
<evidence type="ECO:0000256" key="8">
    <source>
        <dbReference type="ARBA" id="ARBA00022824"/>
    </source>
</evidence>
<dbReference type="Gene3D" id="1.10.287.70">
    <property type="match status" value="1"/>
</dbReference>
<dbReference type="InterPro" id="IPR000699">
    <property type="entry name" value="RIH_dom"/>
</dbReference>
<evidence type="ECO:0000259" key="18">
    <source>
        <dbReference type="PROSITE" id="PS50919"/>
    </source>
</evidence>
<dbReference type="InterPro" id="IPR035910">
    <property type="entry name" value="RyR/IP3R_RIH_dom_sf"/>
</dbReference>
<dbReference type="InterPro" id="IPR000493">
    <property type="entry name" value="InsP3_rcpt"/>
</dbReference>
<reference evidence="19 20" key="1">
    <citation type="journal article" date="2007" name="Science">
        <title>Sea anemone genome reveals ancestral eumetazoan gene repertoire and genomic organization.</title>
        <authorList>
            <person name="Putnam N.H."/>
            <person name="Srivastava M."/>
            <person name="Hellsten U."/>
            <person name="Dirks B."/>
            <person name="Chapman J."/>
            <person name="Salamov A."/>
            <person name="Terry A."/>
            <person name="Shapiro H."/>
            <person name="Lindquist E."/>
            <person name="Kapitonov V.V."/>
            <person name="Jurka J."/>
            <person name="Genikhovich G."/>
            <person name="Grigoriev I.V."/>
            <person name="Lucas S.M."/>
            <person name="Steele R.E."/>
            <person name="Finnerty J.R."/>
            <person name="Technau U."/>
            <person name="Martindale M.Q."/>
            <person name="Rokhsar D.S."/>
        </authorList>
    </citation>
    <scope>NUCLEOTIDE SEQUENCE [LARGE SCALE GENOMIC DNA]</scope>
    <source>
        <strain evidence="20">CH2 X CH6</strain>
    </source>
</reference>
<dbReference type="SUPFAM" id="SSF48371">
    <property type="entry name" value="ARM repeat"/>
    <property type="match status" value="1"/>
</dbReference>
<dbReference type="Pfam" id="PF01365">
    <property type="entry name" value="RYDR_ITPR"/>
    <property type="match status" value="2"/>
</dbReference>
<dbReference type="InterPro" id="IPR016093">
    <property type="entry name" value="MIR_motif"/>
</dbReference>
<keyword evidence="15 16" id="KW-0407">Ion channel</keyword>
<keyword evidence="3 16" id="KW-0813">Transport</keyword>
<evidence type="ECO:0000256" key="17">
    <source>
        <dbReference type="SAM" id="MobiDB-lite"/>
    </source>
</evidence>
<dbReference type="EMBL" id="DS469637">
    <property type="protein sequence ID" value="EDO37876.1"/>
    <property type="molecule type" value="Genomic_DNA"/>
</dbReference>
<sequence length="2623" mass="298894">MTQVTSFLHIGDIVSLYAEGNVTGFISTLGLIDDRCVVQPGAGDLSNPPKKFRDCLFKICPMNRYSAQKQFWKAAKPTTSATDAVLLKKLHHAAELEKKQNESEYKKMLSSVVQYGSVMQLLHVKSNKFLTVNKRLPALREKNAMRVTLDPNGNEGSWFYIVPFYKLRAAGDNVVVGDMVILNPVNAGQPLHASNQELIDNPGCKEVNCVNCQTSWKISLFLSYDENDEDILKGGDVVRLFHAEQEKFLTCDDFKKKSYIFLRTTARQTATSATSSKALWEVEVVQHDPCRGGAGHWNCLFRFKHLATGDYLAAEADDDNTKDATRHKLKGSDPVFHLVPAPHGNDIASIFELDPTTLTRSDSLVPRCSYVRLRHLCTNTWVHSTGIPIDKGEERPVMLKIGTASIKEDKEAFAIVPVPALEVRDLDFANDASKVLGTFASKLETGNYTQHERRFVTQLLTDLVYFVTEHDTGGEDVLNIQVQDPNRDRQKLMREQNILKEVFHLLKAPFTDKGNGPMLRIEELSDQRNAPLRHIFRLCYRVLRHSQQDYRKNQEYIAKQFGFMQAQIGYDILAEDTITDLVHNNRKLLEKHITRTEIETFVSLVRKKKECRFLDYLSDLCVSNHTAIPATQELICKTVLHPSNSDLLIETSMGDVLLVWEMNNGKRCVPGLGEYVFLVWERGEKMKAQKDIAKGVKMMVKEDIKILDYYRYQLNLFSQMCLDRQYLAINSISKQLDVDLILRCMADKELPCDLRAAFCRLMLHMHIDRDPQETVTPVKYARLWSEIPTEMTIHVYDQHEAVGEEREDIRRRFEGVIQFVENYLHNISSNVFSFSDKEQNKLTFEVVQIARHLIYFGFYGFSDLLRLTQTLLSILDCEQRAFTRIHNGGKNDVNDNKVEMTKSIHLLGATMTRVAFGGSLDPWGLIQHSEGGTKGEIEIDHVVMETKLKVIEILEFIMNVRLDYRISSLLTIFKKDFDESNANIGDVNADNGIDLENISAQAEAIFGGSIGSADIDLDLDGQGGRTFLRVLLYLCMHDYPSLVTGSLQLLIRHFSQRQEVLQAFKQVQLLVSTSDVENYKQIRSDLDELRLLVEKSELWVYKSKKDSIGSTKKKKETADGDNDKEALDKQDKAAQQILQRISQLCVTYGPDDVKKNRKHEQRLLRNMGAHTVVLELLQIPYAKDEDIRMEDIMALAHEFLQNFCLGNPQNQSLLHKHLDLFLTPGLLESQTLRYIFMDNSALCYEVTERVVQHIIHCIESRGRHVEYLKLLQTLVKAEGQSIRKTQDMVMAELVNVGEDVLVFYSDTKSFNHLIEMMQSERERLDEAGALLYHINLVQLLACCTEGKNVYTEIKCHSLLPLDDIVRVVTHEDCIPEVKNAYVNFLNHCYVDTEVEMKEIYTSNHIWRLFEDFLVDMARVCNNMMDRYHADTMLEKYVTETIMNLITFFFNSPFSDASTTIKSRQPVFVKLLRGAFRVSQCSWLSGAQKYHVETCIKALSDIAKNRNIAIPGDLETQIQALFTRSQLVMKHTRHWLSHGKVRRDSTMHLSRDYRSIIEGLQDIVSLLEDQLRPLIQAESSLLVDVLYKPDLMFPGHSEARQKAGDGGFVTRLVNHTKRLLQDNEVLCIRVLQTLKAMMARDTDFGEKGETLRVSLLKRYYGANYAMTRDKKRSRERLSRKTSSQSCNSGPGATLLSRAGVTLFEMQCHLDACGTSDLIIDLIVATPNHRIFQEIMELAIALLEGGNGVIQKSFLHRFLTDKLCEGFFNYMMERMTDAAAEIKANITIGARVGIGEGGLFELRQASISYGSLTGVSEEIREQLMDAAAHTNKAYLAVRRSRDPDTETETPSLSGTSAQQSISVLIRCQQKVIAMKPILRFLQLLCENHNRDLQNYIRRQDNNKANYNLVHETLQFLDCICGSTSGGLGLLGLYINENNVELINQCLESLTEYCQGPCHDNQDAIARHESNGIDIIIALVLNDINPLGKQRMDLVLELKNTASKTLLAVMESRHDSENAERILYNMTPKQLVDVCKQAYQQDDMVEEDDSEVSARDVGHNIYLLATQLSQHNKELASLLKLTHTEFEMEQIHGDSALEYYAKNTAQIEIVRQDRTMEQIVFPVPQICEFLTDESKINVYATCERDDQNSKVSDFFHRTEDLFQEMQWQKKLREHRLLFGLSSRLSLWEQISINFAVLINLLVGFFYPFSDGPGDLDPRLSILVWLAMLVSFAIIITFPRPSGIRTFVGSTILRLIFSLGLEPTLRILGLANVINKAISVVSFVGNRGTFQYGVRRILTDKELILHLTYFGFGVLGLTVHTFFYSVLLLDVIFREDTLLNVIRSVTRNGRSIILTGILALIIVYMFSIVGFLFLKDDFLIETDPPPALPSIGEGGESVKERACDTLIMCIVTTLNQGLRNGGGIGDVLRRRSSKEKMFAGRVVYDLMFFFIVIIIVLNLIFGVIIDTFADLRSEKQNKEEVLKNTCFICGLDRSAFDNKSVSFDEHIKSQHNMWHYLYYIVLLRVKDPTEFTGPESYVSHMTKDKNLDWFPRMQAMSLAIDEGGNEQNEMRNLQDKLENTTKLVQTLSQQLSDLKEQMTEQRKQKQRMGLLGPQHGLAAPPTNNFKL</sequence>
<dbReference type="FunFam" id="1.10.287.70:FF:000024">
    <property type="entry name" value="Inositol 1,4,5-trisphosphate receptor type 3"/>
    <property type="match status" value="1"/>
</dbReference>
<keyword evidence="20" id="KW-1185">Reference proteome</keyword>
<feature type="domain" description="MIR" evidence="18">
    <location>
        <begin position="229"/>
        <end position="285"/>
    </location>
</feature>
<dbReference type="eggNOG" id="KOG3533">
    <property type="taxonomic scope" value="Eukaryota"/>
</dbReference>
<evidence type="ECO:0000256" key="15">
    <source>
        <dbReference type="ARBA" id="ARBA00023303"/>
    </source>
</evidence>
<keyword evidence="7" id="KW-0677">Repeat</keyword>
<keyword evidence="5 16" id="KW-0107">Calcium channel</keyword>
<evidence type="ECO:0000256" key="16">
    <source>
        <dbReference type="RuleBase" id="RU368044"/>
    </source>
</evidence>
<feature type="transmembrane region" description="Helical" evidence="16">
    <location>
        <begin position="2306"/>
        <end position="2328"/>
    </location>
</feature>
<comment type="subunit">
    <text evidence="16">Homotetramer.</text>
</comment>
<dbReference type="Gene3D" id="1.25.10.30">
    <property type="entry name" value="IP3 receptor type 1 binding core, RIH domain"/>
    <property type="match status" value="1"/>
</dbReference>
<keyword evidence="13 16" id="KW-0675">Receptor</keyword>
<name>A7SEK1_NEMVE</name>
<keyword evidence="8 16" id="KW-0256">Endoplasmic reticulum</keyword>
<comment type="function">
    <text evidence="16">Receptor for inositol 1,4,5-trisphosphate, a second messenger that mediates the release of intracellular calcium.</text>
</comment>
<dbReference type="GO" id="GO:0005220">
    <property type="term" value="F:inositol 1,4,5-trisphosphate-gated calcium channel activity"/>
    <property type="evidence" value="ECO:0000318"/>
    <property type="project" value="GO_Central"/>
</dbReference>
<dbReference type="InterPro" id="IPR013662">
    <property type="entry name" value="RIH_assoc-dom"/>
</dbReference>
<dbReference type="GO" id="GO:0030667">
    <property type="term" value="C:secretory granule membrane"/>
    <property type="evidence" value="ECO:0000318"/>
    <property type="project" value="GO_Central"/>
</dbReference>
<dbReference type="FunFam" id="1.25.10.30:FF:000001">
    <property type="entry name" value="Inositol 1,4,5-trisphosphate receptor, type 2"/>
    <property type="match status" value="1"/>
</dbReference>
<comment type="domain">
    <text evidence="16">The receptor contains a calcium channel in its C-terminal extremity. Its large N-terminal cytoplasmic region has the ligand-binding site in the N-terminus and modulatory sites in the middle portion immediately upstream of the channel region.</text>
</comment>
<evidence type="ECO:0000256" key="3">
    <source>
        <dbReference type="ARBA" id="ARBA00022448"/>
    </source>
</evidence>
<organism evidence="19 20">
    <name type="scientific">Nematostella vectensis</name>
    <name type="common">Starlet sea anemone</name>
    <dbReference type="NCBI Taxonomy" id="45351"/>
    <lineage>
        <taxon>Eukaryota</taxon>
        <taxon>Metazoa</taxon>
        <taxon>Cnidaria</taxon>
        <taxon>Anthozoa</taxon>
        <taxon>Hexacorallia</taxon>
        <taxon>Actiniaria</taxon>
        <taxon>Edwardsiidae</taxon>
        <taxon>Nematostella</taxon>
    </lineage>
</organism>
<dbReference type="PANTHER" id="PTHR45816">
    <property type="entry name" value="MIR DOMAIN-CONTAINING PROTEIN"/>
    <property type="match status" value="1"/>
</dbReference>
<dbReference type="GO" id="GO:0035091">
    <property type="term" value="F:phosphatidylinositol binding"/>
    <property type="evidence" value="ECO:0000318"/>
    <property type="project" value="GO_Central"/>
</dbReference>
<dbReference type="GO" id="GO:0070679">
    <property type="term" value="F:inositol 1,4,5 trisphosphate binding"/>
    <property type="evidence" value="ECO:0000318"/>
    <property type="project" value="GO_Central"/>
</dbReference>
<keyword evidence="9 16" id="KW-0106">Calcium</keyword>
<dbReference type="PROSITE" id="PS50919">
    <property type="entry name" value="MIR"/>
    <property type="match status" value="2"/>
</dbReference>
<dbReference type="Pfam" id="PF02815">
    <property type="entry name" value="MIR"/>
    <property type="match status" value="1"/>
</dbReference>
<dbReference type="Pfam" id="PF00520">
    <property type="entry name" value="Ion_trans"/>
    <property type="match status" value="1"/>
</dbReference>
<evidence type="ECO:0000256" key="4">
    <source>
        <dbReference type="ARBA" id="ARBA00022568"/>
    </source>
</evidence>
<dbReference type="InterPro" id="IPR005821">
    <property type="entry name" value="Ion_trans_dom"/>
</dbReference>
<comment type="similarity">
    <text evidence="2 16">Belongs to the InsP3 receptor family.</text>
</comment>
<evidence type="ECO:0000256" key="5">
    <source>
        <dbReference type="ARBA" id="ARBA00022673"/>
    </source>
</evidence>
<feature type="transmembrane region" description="Helical" evidence="16">
    <location>
        <begin position="2348"/>
        <end position="2370"/>
    </location>
</feature>
<dbReference type="SMART" id="SM00472">
    <property type="entry name" value="MIR"/>
    <property type="match status" value="4"/>
</dbReference>
<comment type="subcellular location">
    <subcellularLocation>
        <location evidence="1 16">Endoplasmic reticulum membrane</location>
        <topology evidence="1 16">Multi-pass membrane protein</topology>
    </subcellularLocation>
</comment>
<dbReference type="FunFam" id="2.80.10.50:FF:000005">
    <property type="entry name" value="Inositol 1,4,5-trisphosphate receptor type 2"/>
    <property type="match status" value="1"/>
</dbReference>
<dbReference type="GO" id="GO:0016529">
    <property type="term" value="C:sarcoplasmic reticulum"/>
    <property type="evidence" value="ECO:0000318"/>
    <property type="project" value="GO_Central"/>
</dbReference>
<feature type="compositionally biased region" description="Basic residues" evidence="17">
    <location>
        <begin position="1669"/>
        <end position="1678"/>
    </location>
</feature>
<evidence type="ECO:0000256" key="12">
    <source>
        <dbReference type="ARBA" id="ARBA00023136"/>
    </source>
</evidence>
<dbReference type="GO" id="GO:0005886">
    <property type="term" value="C:plasma membrane"/>
    <property type="evidence" value="ECO:0000318"/>
    <property type="project" value="GO_Central"/>
</dbReference>
<keyword evidence="14 16" id="KW-1071">Ligand-gated ion channel</keyword>
<dbReference type="GO" id="GO:0005789">
    <property type="term" value="C:endoplasmic reticulum membrane"/>
    <property type="evidence" value="ECO:0000318"/>
    <property type="project" value="GO_Central"/>
</dbReference>
<dbReference type="InterPro" id="IPR015925">
    <property type="entry name" value="Ryanodine_IP3_receptor"/>
</dbReference>
<evidence type="ECO:0000256" key="7">
    <source>
        <dbReference type="ARBA" id="ARBA00022737"/>
    </source>
</evidence>
<evidence type="ECO:0000256" key="11">
    <source>
        <dbReference type="ARBA" id="ARBA00023065"/>
    </source>
</evidence>
<evidence type="ECO:0000256" key="9">
    <source>
        <dbReference type="ARBA" id="ARBA00022837"/>
    </source>
</evidence>
<feature type="transmembrane region" description="Helical" evidence="16">
    <location>
        <begin position="2187"/>
        <end position="2204"/>
    </location>
</feature>
<evidence type="ECO:0000313" key="19">
    <source>
        <dbReference type="EMBL" id="EDO37876.1"/>
    </source>
</evidence>
<feature type="region of interest" description="Disordered" evidence="17">
    <location>
        <begin position="1110"/>
        <end position="1129"/>
    </location>
</feature>
<dbReference type="GO" id="GO:0051209">
    <property type="term" value="P:release of sequestered calcium ion into cytosol"/>
    <property type="evidence" value="ECO:0000318"/>
    <property type="project" value="GO_Central"/>
</dbReference>
<feature type="domain" description="MIR" evidence="18">
    <location>
        <begin position="110"/>
        <end position="164"/>
    </location>
</feature>
<dbReference type="InterPro" id="IPR014821">
    <property type="entry name" value="Ins145_P3_rcpt"/>
</dbReference>
<keyword evidence="11 16" id="KW-0406">Ion transport</keyword>
<dbReference type="STRING" id="45351.A7SEK1"/>
<evidence type="ECO:0000313" key="20">
    <source>
        <dbReference type="Proteomes" id="UP000001593"/>
    </source>
</evidence>
<protein>
    <recommendedName>
        <fullName evidence="16">Inositol 1,4,5-trisphosphate receptor</fullName>
    </recommendedName>
</protein>
<evidence type="ECO:0000256" key="6">
    <source>
        <dbReference type="ARBA" id="ARBA00022692"/>
    </source>
</evidence>
<feature type="transmembrane region" description="Helical" evidence="16">
    <location>
        <begin position="2216"/>
        <end position="2234"/>
    </location>
</feature>
<accession>A7SEK1</accession>
<dbReference type="PANTHER" id="PTHR45816:SF4">
    <property type="entry name" value="RYR_IP3R HOMOLOGY ASSOCIATED DOMAIN-CONTAINING PROTEIN"/>
    <property type="match status" value="1"/>
</dbReference>
<dbReference type="CDD" id="cd23277">
    <property type="entry name" value="beta-trefoil_MIR_ITPR"/>
    <property type="match status" value="1"/>
</dbReference>
<dbReference type="OMA" id="GSWLYIM"/>
<dbReference type="HOGENOM" id="CLU_000206_1_0_1"/>
<proteinExistence type="inferred from homology"/>
<dbReference type="InParanoid" id="A7SEK1"/>
<keyword evidence="4 16" id="KW-0109">Calcium transport</keyword>
<dbReference type="PRINTS" id="PR00779">
    <property type="entry name" value="INSP3RECEPTR"/>
</dbReference>
<dbReference type="SUPFAM" id="SSF82109">
    <property type="entry name" value="MIR domain"/>
    <property type="match status" value="2"/>
</dbReference>
<dbReference type="Gene3D" id="2.80.10.50">
    <property type="match status" value="2"/>
</dbReference>
<evidence type="ECO:0000256" key="2">
    <source>
        <dbReference type="ARBA" id="ARBA00009453"/>
    </source>
</evidence>
<evidence type="ECO:0000256" key="10">
    <source>
        <dbReference type="ARBA" id="ARBA00022989"/>
    </source>
</evidence>
<dbReference type="SUPFAM" id="SSF100909">
    <property type="entry name" value="IP3 receptor type 1 binding core, domain 2"/>
    <property type="match status" value="2"/>
</dbReference>
<dbReference type="Proteomes" id="UP000001593">
    <property type="component" value="Unassembled WGS sequence"/>
</dbReference>
<feature type="region of interest" description="Disordered" evidence="17">
    <location>
        <begin position="2594"/>
        <end position="2623"/>
    </location>
</feature>
<dbReference type="InterPro" id="IPR036300">
    <property type="entry name" value="MIR_dom_sf"/>
</dbReference>
<feature type="compositionally biased region" description="Polar residues" evidence="17">
    <location>
        <begin position="1679"/>
        <end position="1688"/>
    </location>
</feature>
<evidence type="ECO:0000256" key="1">
    <source>
        <dbReference type="ARBA" id="ARBA00004477"/>
    </source>
</evidence>
<feature type="compositionally biased region" description="Basic and acidic residues" evidence="17">
    <location>
        <begin position="1116"/>
        <end position="1129"/>
    </location>
</feature>
<dbReference type="FunFam" id="2.80.10.50:FF:000002">
    <property type="entry name" value="Inositol 1,4,5-trisphosphate receptor type 2"/>
    <property type="match status" value="1"/>
</dbReference>
<dbReference type="GO" id="GO:0005509">
    <property type="term" value="F:calcium ion binding"/>
    <property type="evidence" value="ECO:0000318"/>
    <property type="project" value="GO_Central"/>
</dbReference>
<keyword evidence="6 16" id="KW-0812">Transmembrane</keyword>
<feature type="transmembrane region" description="Helical" evidence="16">
    <location>
        <begin position="2269"/>
        <end position="2286"/>
    </location>
</feature>
<feature type="transmembrane region" description="Helical" evidence="16">
    <location>
        <begin position="2442"/>
        <end position="2465"/>
    </location>
</feature>